<proteinExistence type="predicted"/>
<evidence type="ECO:0000313" key="1">
    <source>
        <dbReference type="EMBL" id="KAI4530439.1"/>
    </source>
</evidence>
<dbReference type="InterPro" id="IPR040005">
    <property type="entry name" value="Polr1has"/>
</dbReference>
<accession>A0AAD4Y0F1</accession>
<protein>
    <submittedName>
        <fullName evidence="1">Uncharacterized protein</fullName>
    </submittedName>
</protein>
<dbReference type="Proteomes" id="UP001214576">
    <property type="component" value="Unassembled WGS sequence"/>
</dbReference>
<dbReference type="EMBL" id="JAKZEL010000025">
    <property type="protein sequence ID" value="KAI4530439.1"/>
    <property type="molecule type" value="Genomic_DNA"/>
</dbReference>
<dbReference type="PANTHER" id="PTHR41403:SF4">
    <property type="entry name" value="SIMILAR TO RIKEN CDNA 1700022C21"/>
    <property type="match status" value="1"/>
</dbReference>
<keyword evidence="2" id="KW-1185">Reference proteome</keyword>
<dbReference type="PANTHER" id="PTHR41403">
    <property type="entry name" value="RCG43477-RELATED"/>
    <property type="match status" value="1"/>
</dbReference>
<name>A0AAD4Y0F1_OVIAM</name>
<comment type="caution">
    <text evidence="1">The sequence shown here is derived from an EMBL/GenBank/DDBJ whole genome shotgun (WGS) entry which is preliminary data.</text>
</comment>
<dbReference type="AlphaFoldDB" id="A0AAD4Y0F1"/>
<sequence>MLLIKLAIDRAMAEAEDTKDKQPGALGTAEVTSDVQRRRYNGGLRKEQLAVQTQPSQPPLVTDSEWLALSAEEQLAWAKNIQDPRIAVGSHSPLEKKIKCRTHTVHHLFYDQDCLGPRKPECDCAPSLVEFLGYTFLHYM</sequence>
<reference evidence="1" key="1">
    <citation type="submission" date="2022-03" db="EMBL/GenBank/DDBJ databases">
        <title>Genomic analyses of argali, domestic sheep and their hybrids provide insights into chromosomal evolution, heterosis and genetic basis of agronomic traits.</title>
        <authorList>
            <person name="Li M."/>
        </authorList>
    </citation>
    <scope>NUCLEOTIDE SEQUENCE</scope>
    <source>
        <strain evidence="1">CAU-MHL-2022a</strain>
        <tissue evidence="1">Skin</tissue>
    </source>
</reference>
<gene>
    <name evidence="1" type="ORF">MG293_019328</name>
</gene>
<evidence type="ECO:0000313" key="2">
    <source>
        <dbReference type="Proteomes" id="UP001214576"/>
    </source>
</evidence>
<organism evidence="1 2">
    <name type="scientific">Ovis ammon polii</name>
    <dbReference type="NCBI Taxonomy" id="230172"/>
    <lineage>
        <taxon>Eukaryota</taxon>
        <taxon>Metazoa</taxon>
        <taxon>Chordata</taxon>
        <taxon>Craniata</taxon>
        <taxon>Vertebrata</taxon>
        <taxon>Euteleostomi</taxon>
        <taxon>Mammalia</taxon>
        <taxon>Eutheria</taxon>
        <taxon>Laurasiatheria</taxon>
        <taxon>Artiodactyla</taxon>
        <taxon>Ruminantia</taxon>
        <taxon>Pecora</taxon>
        <taxon>Bovidae</taxon>
        <taxon>Caprinae</taxon>
        <taxon>Ovis</taxon>
    </lineage>
</organism>